<dbReference type="SUPFAM" id="SSF49899">
    <property type="entry name" value="Concanavalin A-like lectins/glucanases"/>
    <property type="match status" value="1"/>
</dbReference>
<sequence>MSASINHPALPFALTAFGDLPVKHAVDKVGTLTLTGAATSDLFIDPNGSGGDYAAGMLLGLPPEGDFTLSARVAVPFASMFDAAVFVVYVARDRFAKLCFEYSPQLRPTIVSVVTKEVSDDANAFSVEGSSASLRVSRIGPAWAFHASTDDKHWSMVRYFSLGESEEPARVGMVGQSPTGEGISVTFTELTYTARTLTDVRDGT</sequence>
<dbReference type="RefSeq" id="WP_212531108.1">
    <property type="nucleotide sequence ID" value="NZ_JAGSOG010000152.1"/>
</dbReference>
<gene>
    <name evidence="1" type="ORF">KDL01_25375</name>
</gene>
<dbReference type="PANTHER" id="PTHR35332:SF2">
    <property type="entry name" value="REGULATION OF ENOLASE PROTEIN 1"/>
    <property type="match status" value="1"/>
</dbReference>
<keyword evidence="2" id="KW-1185">Reference proteome</keyword>
<reference evidence="1" key="1">
    <citation type="submission" date="2021-04" db="EMBL/GenBank/DDBJ databases">
        <title>Genome based classification of Actinospica acidithermotolerans sp. nov., an actinobacterium isolated from an Indonesian hot spring.</title>
        <authorList>
            <person name="Kusuma A.B."/>
            <person name="Putra K.E."/>
            <person name="Nafisah S."/>
            <person name="Loh J."/>
            <person name="Nouioui I."/>
            <person name="Goodfellow M."/>
        </authorList>
    </citation>
    <scope>NUCLEOTIDE SEQUENCE</scope>
    <source>
        <strain evidence="1">CSCA 57</strain>
    </source>
</reference>
<comment type="caution">
    <text evidence="1">The sequence shown here is derived from an EMBL/GenBank/DDBJ whole genome shotgun (WGS) entry which is preliminary data.</text>
</comment>
<dbReference type="Proteomes" id="UP000675781">
    <property type="component" value="Unassembled WGS sequence"/>
</dbReference>
<dbReference type="Pfam" id="PF07081">
    <property type="entry name" value="DUF1349"/>
    <property type="match status" value="1"/>
</dbReference>
<protein>
    <submittedName>
        <fullName evidence="1">DUF1349 domain-containing protein</fullName>
    </submittedName>
</protein>
<evidence type="ECO:0000313" key="1">
    <source>
        <dbReference type="EMBL" id="MBR7836636.1"/>
    </source>
</evidence>
<dbReference type="Gene3D" id="2.60.120.200">
    <property type="match status" value="1"/>
</dbReference>
<dbReference type="EMBL" id="JAGSOG010000152">
    <property type="protein sequence ID" value="MBR7836636.1"/>
    <property type="molecule type" value="Genomic_DNA"/>
</dbReference>
<organism evidence="1 2">
    <name type="scientific">Actinospica durhamensis</name>
    <dbReference type="NCBI Taxonomy" id="1508375"/>
    <lineage>
        <taxon>Bacteria</taxon>
        <taxon>Bacillati</taxon>
        <taxon>Actinomycetota</taxon>
        <taxon>Actinomycetes</taxon>
        <taxon>Catenulisporales</taxon>
        <taxon>Actinospicaceae</taxon>
        <taxon>Actinospica</taxon>
    </lineage>
</organism>
<name>A0A941IV82_9ACTN</name>
<accession>A0A941IV82</accession>
<dbReference type="PANTHER" id="PTHR35332">
    <property type="entry name" value="REGULATION OF ENOLASE PROTEIN 1"/>
    <property type="match status" value="1"/>
</dbReference>
<dbReference type="InterPro" id="IPR009784">
    <property type="entry name" value="DUF1349"/>
</dbReference>
<evidence type="ECO:0000313" key="2">
    <source>
        <dbReference type="Proteomes" id="UP000675781"/>
    </source>
</evidence>
<dbReference type="AlphaFoldDB" id="A0A941IV82"/>
<proteinExistence type="predicted"/>
<dbReference type="InterPro" id="IPR013320">
    <property type="entry name" value="ConA-like_dom_sf"/>
</dbReference>